<evidence type="ECO:0000313" key="3">
    <source>
        <dbReference type="EMBL" id="KAL0104662.1"/>
    </source>
</evidence>
<evidence type="ECO:0000313" key="4">
    <source>
        <dbReference type="Proteomes" id="UP001430953"/>
    </source>
</evidence>
<dbReference type="AlphaFoldDB" id="A0AAW2ES60"/>
<evidence type="ECO:0000256" key="1">
    <source>
        <dbReference type="SAM" id="MobiDB-lite"/>
    </source>
</evidence>
<proteinExistence type="predicted"/>
<sequence>MCSNLFVGLTHYRCSQLFSQKLSFLSADNFYPLIYSLLLCIYAGLTRAVFASRDRRVTRSLKHSQTRPAAGLGAPSISVRKHARVITYWPRRQIPRRRRRRVEEAQETRKGGRGKNGRSRERKAETISPATDDNDGAA</sequence>
<evidence type="ECO:0008006" key="5">
    <source>
        <dbReference type="Google" id="ProtNLM"/>
    </source>
</evidence>
<feature type="compositionally biased region" description="Basic and acidic residues" evidence="1">
    <location>
        <begin position="101"/>
        <end position="110"/>
    </location>
</feature>
<keyword evidence="2" id="KW-0472">Membrane</keyword>
<feature type="transmembrane region" description="Helical" evidence="2">
    <location>
        <begin position="30"/>
        <end position="50"/>
    </location>
</feature>
<keyword evidence="2" id="KW-0812">Transmembrane</keyword>
<dbReference type="Proteomes" id="UP001430953">
    <property type="component" value="Unassembled WGS sequence"/>
</dbReference>
<organism evidence="3 4">
    <name type="scientific">Cardiocondyla obscurior</name>
    <dbReference type="NCBI Taxonomy" id="286306"/>
    <lineage>
        <taxon>Eukaryota</taxon>
        <taxon>Metazoa</taxon>
        <taxon>Ecdysozoa</taxon>
        <taxon>Arthropoda</taxon>
        <taxon>Hexapoda</taxon>
        <taxon>Insecta</taxon>
        <taxon>Pterygota</taxon>
        <taxon>Neoptera</taxon>
        <taxon>Endopterygota</taxon>
        <taxon>Hymenoptera</taxon>
        <taxon>Apocrita</taxon>
        <taxon>Aculeata</taxon>
        <taxon>Formicoidea</taxon>
        <taxon>Formicidae</taxon>
        <taxon>Myrmicinae</taxon>
        <taxon>Cardiocondyla</taxon>
    </lineage>
</organism>
<comment type="caution">
    <text evidence="3">The sequence shown here is derived from an EMBL/GenBank/DDBJ whole genome shotgun (WGS) entry which is preliminary data.</text>
</comment>
<gene>
    <name evidence="3" type="ORF">PUN28_017422</name>
</gene>
<dbReference type="EMBL" id="JADYXP020000020">
    <property type="protein sequence ID" value="KAL0104662.1"/>
    <property type="molecule type" value="Genomic_DNA"/>
</dbReference>
<reference evidence="3 4" key="1">
    <citation type="submission" date="2023-03" db="EMBL/GenBank/DDBJ databases">
        <title>High recombination rates correlate with genetic variation in Cardiocondyla obscurior ants.</title>
        <authorList>
            <person name="Errbii M."/>
        </authorList>
    </citation>
    <scope>NUCLEOTIDE SEQUENCE [LARGE SCALE GENOMIC DNA]</scope>
    <source>
        <strain evidence="3">Alpha-2009</strain>
        <tissue evidence="3">Whole body</tissue>
    </source>
</reference>
<keyword evidence="2" id="KW-1133">Transmembrane helix</keyword>
<accession>A0AAW2ES60</accession>
<feature type="region of interest" description="Disordered" evidence="1">
    <location>
        <begin position="96"/>
        <end position="138"/>
    </location>
</feature>
<name>A0AAW2ES60_9HYME</name>
<protein>
    <recommendedName>
        <fullName evidence="5">Transmembrane protein</fullName>
    </recommendedName>
</protein>
<keyword evidence="4" id="KW-1185">Reference proteome</keyword>
<evidence type="ECO:0000256" key="2">
    <source>
        <dbReference type="SAM" id="Phobius"/>
    </source>
</evidence>